<dbReference type="PANTHER" id="PTHR33164:SF99">
    <property type="entry name" value="MARR FAMILY REGULATORY PROTEIN"/>
    <property type="match status" value="1"/>
</dbReference>
<accession>A0A7H8N9P3</accession>
<dbReference type="InterPro" id="IPR036388">
    <property type="entry name" value="WH-like_DNA-bd_sf"/>
</dbReference>
<feature type="domain" description="HTH marR-type" evidence="2">
    <location>
        <begin position="1"/>
        <end position="139"/>
    </location>
</feature>
<dbReference type="InterPro" id="IPR000835">
    <property type="entry name" value="HTH_MarR-typ"/>
</dbReference>
<dbReference type="SUPFAM" id="SSF46785">
    <property type="entry name" value="Winged helix' DNA-binding domain"/>
    <property type="match status" value="1"/>
</dbReference>
<proteinExistence type="predicted"/>
<dbReference type="InterPro" id="IPR036390">
    <property type="entry name" value="WH_DNA-bd_sf"/>
</dbReference>
<dbReference type="Proteomes" id="UP000509303">
    <property type="component" value="Chromosome"/>
</dbReference>
<dbReference type="InterPro" id="IPR039422">
    <property type="entry name" value="MarR/SlyA-like"/>
</dbReference>
<dbReference type="RefSeq" id="WP_176162961.1">
    <property type="nucleotide sequence ID" value="NZ_CP054929.1"/>
</dbReference>
<evidence type="ECO:0000259" key="2">
    <source>
        <dbReference type="PROSITE" id="PS50995"/>
    </source>
</evidence>
<dbReference type="EMBL" id="CP054929">
    <property type="protein sequence ID" value="QKW51239.1"/>
    <property type="molecule type" value="Genomic_DNA"/>
</dbReference>
<reference evidence="3 4" key="1">
    <citation type="submission" date="2020-06" db="EMBL/GenBank/DDBJ databases">
        <title>Genome mining for natural products.</title>
        <authorList>
            <person name="Zhang B."/>
            <person name="Shi J."/>
            <person name="Ge H."/>
        </authorList>
    </citation>
    <scope>NUCLEOTIDE SEQUENCE [LARGE SCALE GENOMIC DNA]</scope>
    <source>
        <strain evidence="3 4">NA00687</strain>
    </source>
</reference>
<evidence type="ECO:0000313" key="4">
    <source>
        <dbReference type="Proteomes" id="UP000509303"/>
    </source>
</evidence>
<organism evidence="3 4">
    <name type="scientific">Streptomyces buecherae</name>
    <dbReference type="NCBI Taxonomy" id="2763006"/>
    <lineage>
        <taxon>Bacteria</taxon>
        <taxon>Bacillati</taxon>
        <taxon>Actinomycetota</taxon>
        <taxon>Actinomycetes</taxon>
        <taxon>Kitasatosporales</taxon>
        <taxon>Streptomycetaceae</taxon>
        <taxon>Streptomyces</taxon>
    </lineage>
</organism>
<dbReference type="PANTHER" id="PTHR33164">
    <property type="entry name" value="TRANSCRIPTIONAL REGULATOR, MARR FAMILY"/>
    <property type="match status" value="1"/>
</dbReference>
<evidence type="ECO:0000256" key="1">
    <source>
        <dbReference type="SAM" id="MobiDB-lite"/>
    </source>
</evidence>
<name>A0A7H8N9P3_9ACTN</name>
<dbReference type="Gene3D" id="1.10.10.10">
    <property type="entry name" value="Winged helix-like DNA-binding domain superfamily/Winged helix DNA-binding domain"/>
    <property type="match status" value="1"/>
</dbReference>
<dbReference type="AlphaFoldDB" id="A0A7H8N9P3"/>
<dbReference type="GO" id="GO:0003700">
    <property type="term" value="F:DNA-binding transcription factor activity"/>
    <property type="evidence" value="ECO:0007669"/>
    <property type="project" value="InterPro"/>
</dbReference>
<sequence>MDDELLWGGVIALHARVEQRLSVALQRQHGLGLSEYRALGHLALATASGLRMQDLAAKVGLNQSSTTRLAGRLITAGFAFRDLCPDDKRGVYTVITDAGRARHAEARGTYEETLAAALADAASDPELGLLVRTLRTSAPRLARSPGAEDQDAVPHTAAS</sequence>
<dbReference type="SMART" id="SM00347">
    <property type="entry name" value="HTH_MARR"/>
    <property type="match status" value="1"/>
</dbReference>
<gene>
    <name evidence="3" type="ORF">HUT08_18750</name>
</gene>
<evidence type="ECO:0000313" key="3">
    <source>
        <dbReference type="EMBL" id="QKW51239.1"/>
    </source>
</evidence>
<dbReference type="Pfam" id="PF12802">
    <property type="entry name" value="MarR_2"/>
    <property type="match status" value="1"/>
</dbReference>
<feature type="region of interest" description="Disordered" evidence="1">
    <location>
        <begin position="139"/>
        <end position="159"/>
    </location>
</feature>
<protein>
    <submittedName>
        <fullName evidence="3">MarR family transcriptional regulator</fullName>
    </submittedName>
</protein>
<dbReference type="PROSITE" id="PS50995">
    <property type="entry name" value="HTH_MARR_2"/>
    <property type="match status" value="1"/>
</dbReference>
<dbReference type="GO" id="GO:0006950">
    <property type="term" value="P:response to stress"/>
    <property type="evidence" value="ECO:0007669"/>
    <property type="project" value="TreeGrafter"/>
</dbReference>
<keyword evidence="4" id="KW-1185">Reference proteome</keyword>